<evidence type="ECO:0000313" key="2">
    <source>
        <dbReference type="Proteomes" id="UP001150217"/>
    </source>
</evidence>
<proteinExistence type="predicted"/>
<name>A0ABQ8V3R2_9AGAR</name>
<organism evidence="1 2">
    <name type="scientific">Lentinula lateritia</name>
    <dbReference type="NCBI Taxonomy" id="40482"/>
    <lineage>
        <taxon>Eukaryota</taxon>
        <taxon>Fungi</taxon>
        <taxon>Dikarya</taxon>
        <taxon>Basidiomycota</taxon>
        <taxon>Agaricomycotina</taxon>
        <taxon>Agaricomycetes</taxon>
        <taxon>Agaricomycetidae</taxon>
        <taxon>Agaricales</taxon>
        <taxon>Marasmiineae</taxon>
        <taxon>Omphalotaceae</taxon>
        <taxon>Lentinula</taxon>
    </lineage>
</organism>
<sequence length="167" mass="18246">MYHMAIQKFKSRGWTNSAPPVGINDAGLRKPYMDLAEMIPPRSVLDLLPKPPMTPFKIFFYIDEAHTLTALNGLPSPFIHLRSALSRLYSLAFAVFLSTHSQVAELAGREEIYSASARGSPSKSIPPFTEMPFDLMSGSNGKLKLSALCPTEVDSVSFLSLSLGGLI</sequence>
<accession>A0ABQ8V3R2</accession>
<dbReference type="EMBL" id="JANVFT010000082">
    <property type="protein sequence ID" value="KAJ4472713.1"/>
    <property type="molecule type" value="Genomic_DNA"/>
</dbReference>
<comment type="caution">
    <text evidence="1">The sequence shown here is derived from an EMBL/GenBank/DDBJ whole genome shotgun (WGS) entry which is preliminary data.</text>
</comment>
<reference evidence="1" key="1">
    <citation type="submission" date="2022-08" db="EMBL/GenBank/DDBJ databases">
        <title>A Global Phylogenomic Analysis of the Shiitake Genus Lentinula.</title>
        <authorList>
            <consortium name="DOE Joint Genome Institute"/>
            <person name="Sierra-Patev S."/>
            <person name="Min B."/>
            <person name="Naranjo-Ortiz M."/>
            <person name="Looney B."/>
            <person name="Konkel Z."/>
            <person name="Slot J.C."/>
            <person name="Sakamoto Y."/>
            <person name="Steenwyk J.L."/>
            <person name="Rokas A."/>
            <person name="Carro J."/>
            <person name="Camarero S."/>
            <person name="Ferreira P."/>
            <person name="Molpeceres G."/>
            <person name="Ruiz-Duenas F.J."/>
            <person name="Serrano A."/>
            <person name="Henrissat B."/>
            <person name="Drula E."/>
            <person name="Hughes K.W."/>
            <person name="Mata J.L."/>
            <person name="Ishikawa N.K."/>
            <person name="Vargas-Isla R."/>
            <person name="Ushijima S."/>
            <person name="Smith C.A."/>
            <person name="Ahrendt S."/>
            <person name="Andreopoulos W."/>
            <person name="He G."/>
            <person name="Labutti K."/>
            <person name="Lipzen A."/>
            <person name="Ng V."/>
            <person name="Riley R."/>
            <person name="Sandor L."/>
            <person name="Barry K."/>
            <person name="Martinez A.T."/>
            <person name="Xiao Y."/>
            <person name="Gibbons J.G."/>
            <person name="Terashima K."/>
            <person name="Grigoriev I.V."/>
            <person name="Hibbett D.S."/>
        </authorList>
    </citation>
    <scope>NUCLEOTIDE SEQUENCE</scope>
    <source>
        <strain evidence="1">RHP3577 ss4</strain>
    </source>
</reference>
<keyword evidence="2" id="KW-1185">Reference proteome</keyword>
<protein>
    <submittedName>
        <fullName evidence="1">Uncharacterized protein</fullName>
    </submittedName>
</protein>
<gene>
    <name evidence="1" type="ORF">C8R41DRAFT_849537</name>
</gene>
<dbReference type="Proteomes" id="UP001150217">
    <property type="component" value="Unassembled WGS sequence"/>
</dbReference>
<evidence type="ECO:0000313" key="1">
    <source>
        <dbReference type="EMBL" id="KAJ4472713.1"/>
    </source>
</evidence>